<comment type="caution">
    <text evidence="1">The sequence shown here is derived from an EMBL/GenBank/DDBJ whole genome shotgun (WGS) entry which is preliminary data.</text>
</comment>
<proteinExistence type="predicted"/>
<evidence type="ECO:0000313" key="2">
    <source>
        <dbReference type="Proteomes" id="UP000031668"/>
    </source>
</evidence>
<organism evidence="1 2">
    <name type="scientific">Thelohanellus kitauei</name>
    <name type="common">Myxosporean</name>
    <dbReference type="NCBI Taxonomy" id="669202"/>
    <lineage>
        <taxon>Eukaryota</taxon>
        <taxon>Metazoa</taxon>
        <taxon>Cnidaria</taxon>
        <taxon>Myxozoa</taxon>
        <taxon>Myxosporea</taxon>
        <taxon>Bivalvulida</taxon>
        <taxon>Platysporina</taxon>
        <taxon>Myxobolidae</taxon>
        <taxon>Thelohanellus</taxon>
    </lineage>
</organism>
<evidence type="ECO:0000313" key="1">
    <source>
        <dbReference type="EMBL" id="KII74740.1"/>
    </source>
</evidence>
<sequence length="145" mass="16642">MKGLTLVTKYQSHDQLFSRVEDLSNDIIDNLDRDQLLVYVRAVNETFVINQELASMSSNMAVPMVKMYFKLSIITTDIALSTIGRKAGYFDNFISHLQGLGISTEGRGIYHSIINQEYLCARELKLDQVMKNCYHIGEFHTIKWT</sequence>
<dbReference type="AlphaFoldDB" id="A0A0C2NEG9"/>
<protein>
    <submittedName>
        <fullName evidence="1">Uncharacterized protein</fullName>
    </submittedName>
</protein>
<gene>
    <name evidence="1" type="ORF">RF11_00230</name>
</gene>
<keyword evidence="2" id="KW-1185">Reference proteome</keyword>
<accession>A0A0C2NEG9</accession>
<dbReference type="Proteomes" id="UP000031668">
    <property type="component" value="Unassembled WGS sequence"/>
</dbReference>
<reference evidence="1 2" key="1">
    <citation type="journal article" date="2014" name="Genome Biol. Evol.">
        <title>The genome of the myxosporean Thelohanellus kitauei shows adaptations to nutrient acquisition within its fish host.</title>
        <authorList>
            <person name="Yang Y."/>
            <person name="Xiong J."/>
            <person name="Zhou Z."/>
            <person name="Huo F."/>
            <person name="Miao W."/>
            <person name="Ran C."/>
            <person name="Liu Y."/>
            <person name="Zhang J."/>
            <person name="Feng J."/>
            <person name="Wang M."/>
            <person name="Wang M."/>
            <person name="Wang L."/>
            <person name="Yao B."/>
        </authorList>
    </citation>
    <scope>NUCLEOTIDE SEQUENCE [LARGE SCALE GENOMIC DNA]</scope>
    <source>
        <strain evidence="1">Wuqing</strain>
    </source>
</reference>
<name>A0A0C2NEG9_THEKT</name>
<dbReference type="EMBL" id="JWZT01000291">
    <property type="protein sequence ID" value="KII74740.1"/>
    <property type="molecule type" value="Genomic_DNA"/>
</dbReference>